<name>A0ACB9WN14_CHAAC</name>
<protein>
    <submittedName>
        <fullName evidence="1">Uncharacterized protein</fullName>
    </submittedName>
</protein>
<dbReference type="EMBL" id="CM043798">
    <property type="protein sequence ID" value="KAI4814509.1"/>
    <property type="molecule type" value="Genomic_DNA"/>
</dbReference>
<keyword evidence="2" id="KW-1185">Reference proteome</keyword>
<sequence>MDQNVVCEIVKYITKGKYPEGASKVQRNVIRRRSMKYETNGGDLFVKATGKSQKIKVVCGAEEAGKVFIDFHASPTGAHCGQKKPRDAISKRFFWPGMCKDIDQWVAQCTACQAGAIVIKQEVEYTPIKVTQPFELIGMDLIGKLAITKNGYQYVCVMIDYMTKWAQAYPLRSKSAEEVTGCILKSFYQLEAPQRMLTDQGREFVNAINTRVCEILQIKRSLCSPYHPQTNGLVERMNEHSGKLVGQRPETWDEHLDGVMFGLRTKKQMTTKCSPYFLMFGREARYPSEVPDHYMVDGSVEDVVGQETLTDEILHLEDTLKEARENVTRAQEKTRQRLKSTGKIIFKVGDKVWRQNKRSQQRKGGNAARHRTCSSYTYTSILTSATCPRTCSFSYTSILTSAACPRTCSFSYTSILTSAACPRTCSFSYTFILTSAACPRTCSSYTYTSILTSATCPRTCSFSYTSILTSAACPRTCSFSYTFILTSAACPRTCSSYTYTSILTSATCPRTCSFSYTSILTSAACPRTCSFSYTSILTSAACPRTCSSYTYTSILTSAACPRTCSSYTYTSILTSAACPRTCSFSYTSILTSAACPRTCSFSYTSILTSAACPRTCSSYTYTSILTSAACPRTCSFSYTSILTSAACPRTCSFSYTSILTSAACPRTCSFSYTSILTSAACPRTCSFSYTSILTSAACPRTCSFSYTSILTSAACPRTCSSYKPPDPDSTREK</sequence>
<evidence type="ECO:0000313" key="2">
    <source>
        <dbReference type="Proteomes" id="UP001057452"/>
    </source>
</evidence>
<organism evidence="1 2">
    <name type="scientific">Chaenocephalus aceratus</name>
    <name type="common">Blackfin icefish</name>
    <name type="synonym">Chaenichthys aceratus</name>
    <dbReference type="NCBI Taxonomy" id="36190"/>
    <lineage>
        <taxon>Eukaryota</taxon>
        <taxon>Metazoa</taxon>
        <taxon>Chordata</taxon>
        <taxon>Craniata</taxon>
        <taxon>Vertebrata</taxon>
        <taxon>Euteleostomi</taxon>
        <taxon>Actinopterygii</taxon>
        <taxon>Neopterygii</taxon>
        <taxon>Teleostei</taxon>
        <taxon>Neoteleostei</taxon>
        <taxon>Acanthomorphata</taxon>
        <taxon>Eupercaria</taxon>
        <taxon>Perciformes</taxon>
        <taxon>Notothenioidei</taxon>
        <taxon>Channichthyidae</taxon>
        <taxon>Chaenocephalus</taxon>
    </lineage>
</organism>
<accession>A0ACB9WN14</accession>
<proteinExistence type="predicted"/>
<dbReference type="Proteomes" id="UP001057452">
    <property type="component" value="Chromosome 14"/>
</dbReference>
<reference evidence="1" key="1">
    <citation type="submission" date="2022-05" db="EMBL/GenBank/DDBJ databases">
        <title>Chromosome-level genome of Chaenocephalus aceratus.</title>
        <authorList>
            <person name="Park H."/>
        </authorList>
    </citation>
    <scope>NUCLEOTIDE SEQUENCE</scope>
    <source>
        <strain evidence="1">KU_202001</strain>
    </source>
</reference>
<gene>
    <name evidence="1" type="ORF">KUCAC02_003701</name>
</gene>
<comment type="caution">
    <text evidence="1">The sequence shown here is derived from an EMBL/GenBank/DDBJ whole genome shotgun (WGS) entry which is preliminary data.</text>
</comment>
<evidence type="ECO:0000313" key="1">
    <source>
        <dbReference type="EMBL" id="KAI4814509.1"/>
    </source>
</evidence>